<evidence type="ECO:0000313" key="1">
    <source>
        <dbReference type="EMBL" id="KAK6173508.1"/>
    </source>
</evidence>
<dbReference type="EMBL" id="JAZGQO010000011">
    <property type="protein sequence ID" value="KAK6173508.1"/>
    <property type="molecule type" value="Genomic_DNA"/>
</dbReference>
<keyword evidence="2" id="KW-1185">Reference proteome</keyword>
<protein>
    <submittedName>
        <fullName evidence="1">Uncharacterized protein</fullName>
    </submittedName>
</protein>
<dbReference type="Proteomes" id="UP001347796">
    <property type="component" value="Unassembled WGS sequence"/>
</dbReference>
<sequence>MTRLDGDHVNLPSTPPLILQIAVLGGLATGDYVEHIKESINDVTLSYAKCFQKDHMELKELVISHLKNMITDWVAANHCVVEQLIKDFDIATCNLHLLNKIVGRAQSVLKD</sequence>
<name>A0AAN8JE23_PATCE</name>
<comment type="caution">
    <text evidence="1">The sequence shown here is derived from an EMBL/GenBank/DDBJ whole genome shotgun (WGS) entry which is preliminary data.</text>
</comment>
<dbReference type="AlphaFoldDB" id="A0AAN8JE23"/>
<accession>A0AAN8JE23</accession>
<gene>
    <name evidence="1" type="ORF">SNE40_016945</name>
</gene>
<evidence type="ECO:0000313" key="2">
    <source>
        <dbReference type="Proteomes" id="UP001347796"/>
    </source>
</evidence>
<proteinExistence type="predicted"/>
<organism evidence="1 2">
    <name type="scientific">Patella caerulea</name>
    <name type="common">Rayed Mediterranean limpet</name>
    <dbReference type="NCBI Taxonomy" id="87958"/>
    <lineage>
        <taxon>Eukaryota</taxon>
        <taxon>Metazoa</taxon>
        <taxon>Spiralia</taxon>
        <taxon>Lophotrochozoa</taxon>
        <taxon>Mollusca</taxon>
        <taxon>Gastropoda</taxon>
        <taxon>Patellogastropoda</taxon>
        <taxon>Patelloidea</taxon>
        <taxon>Patellidae</taxon>
        <taxon>Patella</taxon>
    </lineage>
</organism>
<reference evidence="1 2" key="1">
    <citation type="submission" date="2024-01" db="EMBL/GenBank/DDBJ databases">
        <title>The genome of the rayed Mediterranean limpet Patella caerulea (Linnaeus, 1758).</title>
        <authorList>
            <person name="Anh-Thu Weber A."/>
            <person name="Halstead-Nussloch G."/>
        </authorList>
    </citation>
    <scope>NUCLEOTIDE SEQUENCE [LARGE SCALE GENOMIC DNA]</scope>
    <source>
        <strain evidence="1">AATW-2023a</strain>
        <tissue evidence="1">Whole specimen</tissue>
    </source>
</reference>